<evidence type="ECO:0000256" key="6">
    <source>
        <dbReference type="SAM" id="MobiDB-lite"/>
    </source>
</evidence>
<dbReference type="PANTHER" id="PTHR19302:SF70">
    <property type="entry name" value="GAMMA-TUBULIN COMPLEX COMPONENT 6"/>
    <property type="match status" value="1"/>
</dbReference>
<dbReference type="PANTHER" id="PTHR19302">
    <property type="entry name" value="GAMMA TUBULIN COMPLEX PROTEIN"/>
    <property type="match status" value="1"/>
</dbReference>
<dbReference type="GO" id="GO:0051011">
    <property type="term" value="F:microtubule minus-end binding"/>
    <property type="evidence" value="ECO:0007669"/>
    <property type="project" value="TreeGrafter"/>
</dbReference>
<feature type="compositionally biased region" description="Polar residues" evidence="6">
    <location>
        <begin position="711"/>
        <end position="725"/>
    </location>
</feature>
<evidence type="ECO:0000259" key="8">
    <source>
        <dbReference type="Pfam" id="PF17681"/>
    </source>
</evidence>
<evidence type="ECO:0000256" key="1">
    <source>
        <dbReference type="ARBA" id="ARBA00004245"/>
    </source>
</evidence>
<dbReference type="GO" id="GO:0051225">
    <property type="term" value="P:spindle assembly"/>
    <property type="evidence" value="ECO:0007669"/>
    <property type="project" value="TreeGrafter"/>
</dbReference>
<reference evidence="9" key="2">
    <citation type="submission" date="2022-10" db="EMBL/GenBank/DDBJ databases">
        <authorList>
            <consortium name="ENA_rothamsted_submissions"/>
            <consortium name="culmorum"/>
            <person name="King R."/>
        </authorList>
    </citation>
    <scope>NUCLEOTIDE SEQUENCE</scope>
</reference>
<organism evidence="9 10">
    <name type="scientific">Diatraea saccharalis</name>
    <name type="common">sugarcane borer</name>
    <dbReference type="NCBI Taxonomy" id="40085"/>
    <lineage>
        <taxon>Eukaryota</taxon>
        <taxon>Metazoa</taxon>
        <taxon>Ecdysozoa</taxon>
        <taxon>Arthropoda</taxon>
        <taxon>Hexapoda</taxon>
        <taxon>Insecta</taxon>
        <taxon>Pterygota</taxon>
        <taxon>Neoptera</taxon>
        <taxon>Endopterygota</taxon>
        <taxon>Lepidoptera</taxon>
        <taxon>Glossata</taxon>
        <taxon>Ditrysia</taxon>
        <taxon>Pyraloidea</taxon>
        <taxon>Crambidae</taxon>
        <taxon>Crambinae</taxon>
        <taxon>Diatraea</taxon>
    </lineage>
</organism>
<dbReference type="Pfam" id="PF17681">
    <property type="entry name" value="GCP_N_terminal"/>
    <property type="match status" value="1"/>
</dbReference>
<reference evidence="9" key="1">
    <citation type="submission" date="2021-12" db="EMBL/GenBank/DDBJ databases">
        <authorList>
            <person name="King R."/>
        </authorList>
    </citation>
    <scope>NUCLEOTIDE SEQUENCE</scope>
</reference>
<comment type="similarity">
    <text evidence="2">Belongs to the TUBGCP family.</text>
</comment>
<evidence type="ECO:0000256" key="3">
    <source>
        <dbReference type="ARBA" id="ARBA00022490"/>
    </source>
</evidence>
<keyword evidence="10" id="KW-1185">Reference proteome</keyword>
<dbReference type="GO" id="GO:0031122">
    <property type="term" value="P:cytoplasmic microtubule organization"/>
    <property type="evidence" value="ECO:0007669"/>
    <property type="project" value="TreeGrafter"/>
</dbReference>
<evidence type="ECO:0000313" key="10">
    <source>
        <dbReference type="Proteomes" id="UP001153714"/>
    </source>
</evidence>
<dbReference type="Gene3D" id="1.20.120.1900">
    <property type="entry name" value="Gamma-tubulin complex, C-terminal domain"/>
    <property type="match status" value="1"/>
</dbReference>
<dbReference type="InterPro" id="IPR041470">
    <property type="entry name" value="GCP_N"/>
</dbReference>
<dbReference type="AlphaFoldDB" id="A0A9P0C5I7"/>
<keyword evidence="3" id="KW-0963">Cytoplasm</keyword>
<dbReference type="InterPro" id="IPR007259">
    <property type="entry name" value="GCP"/>
</dbReference>
<dbReference type="Pfam" id="PF04130">
    <property type="entry name" value="GCP_C_terminal"/>
    <property type="match status" value="1"/>
</dbReference>
<evidence type="ECO:0000256" key="2">
    <source>
        <dbReference type="ARBA" id="ARBA00010337"/>
    </source>
</evidence>
<keyword evidence="4" id="KW-0493">Microtubule</keyword>
<dbReference type="GO" id="GO:0051321">
    <property type="term" value="P:meiotic cell cycle"/>
    <property type="evidence" value="ECO:0007669"/>
    <property type="project" value="TreeGrafter"/>
</dbReference>
<dbReference type="GO" id="GO:0000922">
    <property type="term" value="C:spindle pole"/>
    <property type="evidence" value="ECO:0007669"/>
    <property type="project" value="InterPro"/>
</dbReference>
<dbReference type="GO" id="GO:0043015">
    <property type="term" value="F:gamma-tubulin binding"/>
    <property type="evidence" value="ECO:0007669"/>
    <property type="project" value="InterPro"/>
</dbReference>
<comment type="subcellular location">
    <subcellularLocation>
        <location evidence="1">Cytoplasm</location>
        <location evidence="1">Cytoskeleton</location>
    </subcellularLocation>
</comment>
<feature type="domain" description="Gamma tubulin complex component protein N-terminal" evidence="8">
    <location>
        <begin position="31"/>
        <end position="169"/>
    </location>
</feature>
<dbReference type="GO" id="GO:0007020">
    <property type="term" value="P:microtubule nucleation"/>
    <property type="evidence" value="ECO:0007669"/>
    <property type="project" value="InterPro"/>
</dbReference>
<proteinExistence type="inferred from homology"/>
<gene>
    <name evidence="9" type="ORF">DIATSA_LOCUS5895</name>
</gene>
<dbReference type="GO" id="GO:0000278">
    <property type="term" value="P:mitotic cell cycle"/>
    <property type="evidence" value="ECO:0007669"/>
    <property type="project" value="TreeGrafter"/>
</dbReference>
<feature type="domain" description="Gamma tubulin complex component C-terminal" evidence="7">
    <location>
        <begin position="858"/>
        <end position="1164"/>
    </location>
</feature>
<dbReference type="InterPro" id="IPR042241">
    <property type="entry name" value="GCP_C_sf"/>
</dbReference>
<accession>A0A9P0C5I7</accession>
<keyword evidence="5" id="KW-0206">Cytoskeleton</keyword>
<dbReference type="EMBL" id="OU893350">
    <property type="protein sequence ID" value="CAH0755094.1"/>
    <property type="molecule type" value="Genomic_DNA"/>
</dbReference>
<evidence type="ECO:0008006" key="11">
    <source>
        <dbReference type="Google" id="ProtNLM"/>
    </source>
</evidence>
<evidence type="ECO:0000256" key="4">
    <source>
        <dbReference type="ARBA" id="ARBA00022701"/>
    </source>
</evidence>
<feature type="region of interest" description="Disordered" evidence="6">
    <location>
        <begin position="707"/>
        <end position="728"/>
    </location>
</feature>
<evidence type="ECO:0000259" key="7">
    <source>
        <dbReference type="Pfam" id="PF04130"/>
    </source>
</evidence>
<feature type="region of interest" description="Disordered" evidence="6">
    <location>
        <begin position="253"/>
        <end position="275"/>
    </location>
</feature>
<sequence>MEPLKYEIETVVSIYKTNEQVLDVNSSLPCGAELMSYLFNEISLVTHMNTAHTVFTSLFSICKVYFKFIEKFIFEGELDDRHNEFFIRKDCQYINCRSKRYWDKGFHITQSVAIPEFLRPLAKFILLCGKSLRLLKLCNPNDPLVVLISSDHPSMKCCSTFEQLQRQQRVLDVYRTRCLFVSGEPVTFDQILLKREAEKKAFTEMASVKQAETMEKIVAERKRLAQLIIAEKQHSLRVLEAAMAEAKAAKVKARQRERRRSQLEREAENAAEEVDSKLRDDEKNKIMEYYSKLNMEVEKSKIHTEWKIKRLQLDQSRIQLLSTEERNLKREKLELEHQRNGEMAMSISLDCNIDNDSKQEGDNVESPEFDNAEATKIEEIGESSQNPETKSQLASGVLNVLCSAAKSIFSVKTTADDKNCDNVKNLDAQGNVVCGDTEINSNKHEIVTSSEEIGNNLNETYDNVQFLKMRQEALLNKQKVMSHEFGQVDKENNQTKYPFIRTINVDEENNMQEWSTFSEARRNKLKVLGDEFGLEPQMKPIVEPKTEAQKEALINKQKVLGVEYNLPLEMSIKAPANIAQEEALRNKTKILGSDYDTRTAEVVPKRETAKRSGLTLNLKPYGETIGSSYGITPNTGAITPGELFPRLDLETPTTGDVPLEGAITAEICTPRSEFMKDTDTAEKIDKQYSTTDGFNFPVLEDDDVAEAETGSEMQTDGSPENSPSKSLDVETKNHTKHYSFFELLDGSYNLNEFDPFGVKDLKKFSKDFFNNRMDNEMLSSCYTHPSVIMDEVKKSPYSNIFATHFNPDEKKEQKITSDNISMLSACLQRSVMLPLTYQLEVVNNSMLTYFLVNLDMYEHLRSLKDYFFLMDGEFSRSICNNLFTQLSKTVNPQELLNFATLHNILDKALGSSISHVHKFSENLSFSLSAPPLGLQHASPDVLQCLALSYQVRWPLNIILSQEALLRYARVFQFLLKMRRIFWSLSEDFEALKLSVKLSKQHSRRLLRSPQYISIQIYRHNMASMIRALDNYIVTTCILTSWTEFENDLKKARTLDDLYDCHVVYIKKVLFRCLLNNRSTPVMKLLNDIFTVILKFSRVLKAGEWHQVEPNGRFVHSSFSQLDELFHLFEKLAKYLHKVITKLMECGYQRHLVELLTMVNLNGYYEPEKTKEEHNVSALTST</sequence>
<protein>
    <recommendedName>
        <fullName evidence="11">Gamma-tubulin complex component 6</fullName>
    </recommendedName>
</protein>
<name>A0A9P0C5I7_9NEOP</name>
<dbReference type="GO" id="GO:0000930">
    <property type="term" value="C:gamma-tubulin complex"/>
    <property type="evidence" value="ECO:0007669"/>
    <property type="project" value="TreeGrafter"/>
</dbReference>
<dbReference type="GO" id="GO:0005874">
    <property type="term" value="C:microtubule"/>
    <property type="evidence" value="ECO:0007669"/>
    <property type="project" value="UniProtKB-KW"/>
</dbReference>
<evidence type="ECO:0000256" key="5">
    <source>
        <dbReference type="ARBA" id="ARBA00023212"/>
    </source>
</evidence>
<dbReference type="OrthoDB" id="775571at2759"/>
<feature type="compositionally biased region" description="Basic and acidic residues" evidence="6">
    <location>
        <begin position="260"/>
        <end position="275"/>
    </location>
</feature>
<evidence type="ECO:0000313" key="9">
    <source>
        <dbReference type="EMBL" id="CAH0755094.1"/>
    </source>
</evidence>
<dbReference type="Proteomes" id="UP001153714">
    <property type="component" value="Chromosome 19"/>
</dbReference>
<dbReference type="InterPro" id="IPR040457">
    <property type="entry name" value="GCP_C"/>
</dbReference>